<dbReference type="Gene3D" id="3.40.50.300">
    <property type="entry name" value="P-loop containing nucleotide triphosphate hydrolases"/>
    <property type="match status" value="1"/>
</dbReference>
<evidence type="ECO:0000313" key="2">
    <source>
        <dbReference type="EMBL" id="RAJ77431.1"/>
    </source>
</evidence>
<evidence type="ECO:0000313" key="3">
    <source>
        <dbReference type="Proteomes" id="UP000249819"/>
    </source>
</evidence>
<dbReference type="InterPro" id="IPR014729">
    <property type="entry name" value="Rossmann-like_a/b/a_fold"/>
</dbReference>
<dbReference type="OrthoDB" id="9151999at2"/>
<dbReference type="NCBIfam" id="TIGR00125">
    <property type="entry name" value="cyt_tran_rel"/>
    <property type="match status" value="1"/>
</dbReference>
<dbReference type="SUPFAM" id="SSF52540">
    <property type="entry name" value="P-loop containing nucleoside triphosphate hydrolases"/>
    <property type="match status" value="1"/>
</dbReference>
<feature type="domain" description="NadR/Ttd14 AAA" evidence="1">
    <location>
        <begin position="159"/>
        <end position="312"/>
    </location>
</feature>
<sequence>MKKGFVFGKFLPFHKGHEAMIRFAITQCDHLTVLICCSDQEQLPGKMRKSWLDETFAGITNLDIRIFEYEEALLPNSSVSSETISEIWAKTFSRLLPDHTLLITSEPYGEYVARFMGIQHISFDPSRIRVPVSASAIRQELTNWWDYLPDSVKPDLSFKVVLLGTESTGKTTLTAQLADHFHATYVLEAGRDLIDDSNEFTIDDLYLVANAHATIIDDASRGSSPLLFIDTDIHITISYGRYAFDTALEISPEIFRKNRADLYLYLNNDVPYVQDGTRLSQDERNKLDIFHRKTLQDFNIAYEEITGNWEERFEKAVALTNLAMQKKMEWIARLASPNT</sequence>
<dbReference type="EMBL" id="QLMA01000007">
    <property type="protein sequence ID" value="RAJ77431.1"/>
    <property type="molecule type" value="Genomic_DNA"/>
</dbReference>
<dbReference type="Proteomes" id="UP000249819">
    <property type="component" value="Unassembled WGS sequence"/>
</dbReference>
<dbReference type="InterPro" id="IPR027417">
    <property type="entry name" value="P-loop_NTPase"/>
</dbReference>
<proteinExistence type="predicted"/>
<protein>
    <submittedName>
        <fullName evidence="2">HTH-type transcriptional regulator, transcriptional repressor of NAD biosynthesis genes</fullName>
    </submittedName>
</protein>
<dbReference type="GO" id="GO:0003824">
    <property type="term" value="F:catalytic activity"/>
    <property type="evidence" value="ECO:0007669"/>
    <property type="project" value="InterPro"/>
</dbReference>
<dbReference type="SUPFAM" id="SSF52374">
    <property type="entry name" value="Nucleotidylyl transferase"/>
    <property type="match status" value="1"/>
</dbReference>
<dbReference type="InterPro" id="IPR004821">
    <property type="entry name" value="Cyt_trans-like"/>
</dbReference>
<name>A0A327VQH3_9BACT</name>
<gene>
    <name evidence="2" type="ORF">CLV59_107198</name>
</gene>
<dbReference type="PANTHER" id="PTHR37512:SF1">
    <property type="entry name" value="NADR_TTD14 AAA DOMAIN-CONTAINING PROTEIN"/>
    <property type="match status" value="1"/>
</dbReference>
<dbReference type="Gene3D" id="3.40.50.620">
    <property type="entry name" value="HUPs"/>
    <property type="match status" value="1"/>
</dbReference>
<accession>A0A327VQH3</accession>
<dbReference type="PANTHER" id="PTHR37512">
    <property type="entry name" value="TRIFUNCTIONAL NAD BIOSYNTHESIS/REGULATOR PROTEIN NADR"/>
    <property type="match status" value="1"/>
</dbReference>
<dbReference type="InterPro" id="IPR052735">
    <property type="entry name" value="NAD_biosynth-regulator"/>
</dbReference>
<dbReference type="Pfam" id="PF13521">
    <property type="entry name" value="AAA_28"/>
    <property type="match status" value="1"/>
</dbReference>
<dbReference type="AlphaFoldDB" id="A0A327VQH3"/>
<organism evidence="2 3">
    <name type="scientific">Chitinophaga dinghuensis</name>
    <dbReference type="NCBI Taxonomy" id="1539050"/>
    <lineage>
        <taxon>Bacteria</taxon>
        <taxon>Pseudomonadati</taxon>
        <taxon>Bacteroidota</taxon>
        <taxon>Chitinophagia</taxon>
        <taxon>Chitinophagales</taxon>
        <taxon>Chitinophagaceae</taxon>
        <taxon>Chitinophaga</taxon>
    </lineage>
</organism>
<dbReference type="InterPro" id="IPR038727">
    <property type="entry name" value="NadR/Ttd14_AAA_dom"/>
</dbReference>
<evidence type="ECO:0000259" key="1">
    <source>
        <dbReference type="Pfam" id="PF13521"/>
    </source>
</evidence>
<dbReference type="RefSeq" id="WP_111594024.1">
    <property type="nucleotide sequence ID" value="NZ_QLMA01000007.1"/>
</dbReference>
<reference evidence="2 3" key="1">
    <citation type="submission" date="2018-06" db="EMBL/GenBank/DDBJ databases">
        <title>Genomic Encyclopedia of Archaeal and Bacterial Type Strains, Phase II (KMG-II): from individual species to whole genera.</title>
        <authorList>
            <person name="Goeker M."/>
        </authorList>
    </citation>
    <scope>NUCLEOTIDE SEQUENCE [LARGE SCALE GENOMIC DNA]</scope>
    <source>
        <strain evidence="2 3">DSM 29821</strain>
    </source>
</reference>
<keyword evidence="3" id="KW-1185">Reference proteome</keyword>
<comment type="caution">
    <text evidence="2">The sequence shown here is derived from an EMBL/GenBank/DDBJ whole genome shotgun (WGS) entry which is preliminary data.</text>
</comment>